<keyword evidence="2" id="KW-1133">Transmembrane helix</keyword>
<feature type="region of interest" description="Disordered" evidence="1">
    <location>
        <begin position="859"/>
        <end position="880"/>
    </location>
</feature>
<feature type="region of interest" description="Disordered" evidence="1">
    <location>
        <begin position="691"/>
        <end position="717"/>
    </location>
</feature>
<feature type="transmembrane region" description="Helical" evidence="2">
    <location>
        <begin position="100"/>
        <end position="127"/>
    </location>
</feature>
<name>A0ABQ9YAB2_9EUKA</name>
<feature type="region of interest" description="Disordered" evidence="1">
    <location>
        <begin position="375"/>
        <end position="399"/>
    </location>
</feature>
<feature type="region of interest" description="Disordered" evidence="1">
    <location>
        <begin position="747"/>
        <end position="783"/>
    </location>
</feature>
<accession>A0ABQ9YAB2</accession>
<dbReference type="Proteomes" id="UP001281761">
    <property type="component" value="Unassembled WGS sequence"/>
</dbReference>
<evidence type="ECO:0000256" key="2">
    <source>
        <dbReference type="SAM" id="Phobius"/>
    </source>
</evidence>
<feature type="region of interest" description="Disordered" evidence="1">
    <location>
        <begin position="466"/>
        <end position="485"/>
    </location>
</feature>
<organism evidence="3 4">
    <name type="scientific">Blattamonas nauphoetae</name>
    <dbReference type="NCBI Taxonomy" id="2049346"/>
    <lineage>
        <taxon>Eukaryota</taxon>
        <taxon>Metamonada</taxon>
        <taxon>Preaxostyla</taxon>
        <taxon>Oxymonadida</taxon>
        <taxon>Blattamonas</taxon>
    </lineage>
</organism>
<feature type="region of interest" description="Disordered" evidence="1">
    <location>
        <begin position="617"/>
        <end position="650"/>
    </location>
</feature>
<feature type="compositionally biased region" description="Polar residues" evidence="1">
    <location>
        <begin position="704"/>
        <end position="717"/>
    </location>
</feature>
<feature type="transmembrane region" description="Helical" evidence="2">
    <location>
        <begin position="261"/>
        <end position="285"/>
    </location>
</feature>
<comment type="caution">
    <text evidence="3">The sequence shown here is derived from an EMBL/GenBank/DDBJ whole genome shotgun (WGS) entry which is preliminary data.</text>
</comment>
<dbReference type="EMBL" id="JARBJD010000022">
    <property type="protein sequence ID" value="KAK2960589.1"/>
    <property type="molecule type" value="Genomic_DNA"/>
</dbReference>
<feature type="transmembrane region" description="Helical" evidence="2">
    <location>
        <begin position="319"/>
        <end position="341"/>
    </location>
</feature>
<protein>
    <submittedName>
        <fullName evidence="3">Uncharacterized protein</fullName>
    </submittedName>
</protein>
<evidence type="ECO:0000313" key="4">
    <source>
        <dbReference type="Proteomes" id="UP001281761"/>
    </source>
</evidence>
<feature type="compositionally biased region" description="Basic and acidic residues" evidence="1">
    <location>
        <begin position="628"/>
        <end position="646"/>
    </location>
</feature>
<feature type="transmembrane region" description="Helical" evidence="2">
    <location>
        <begin position="147"/>
        <end position="164"/>
    </location>
</feature>
<keyword evidence="2" id="KW-0472">Membrane</keyword>
<evidence type="ECO:0000313" key="3">
    <source>
        <dbReference type="EMBL" id="KAK2960589.1"/>
    </source>
</evidence>
<feature type="compositionally biased region" description="Low complexity" evidence="1">
    <location>
        <begin position="865"/>
        <end position="874"/>
    </location>
</feature>
<feature type="transmembrane region" description="Helical" evidence="2">
    <location>
        <begin position="41"/>
        <end position="59"/>
    </location>
</feature>
<feature type="transmembrane region" description="Helical" evidence="2">
    <location>
        <begin position="185"/>
        <end position="206"/>
    </location>
</feature>
<keyword evidence="2" id="KW-0812">Transmembrane</keyword>
<keyword evidence="4" id="KW-1185">Reference proteome</keyword>
<proteinExistence type="predicted"/>
<evidence type="ECO:0000256" key="1">
    <source>
        <dbReference type="SAM" id="MobiDB-lite"/>
    </source>
</evidence>
<feature type="transmembrane region" description="Helical" evidence="2">
    <location>
        <begin position="972"/>
        <end position="997"/>
    </location>
</feature>
<sequence length="1006" mass="113406">MKYEKITPVLAFTIVLWIIAQGTLPTLISITLSLDVRPLDLALVLAAALFISRFVYIQISPPSKKYSPRKNKQMEETLFSAFLTGEQLSQASRRKLRYSLIAIAIGILNKEVSSLLGLVIGLIGLILAAYENVSLTLYNKYKSASLYTPQTFRLLPFFITKSFLKKLRSMIQPLNNKTSQRRLVSFHYSILMFVTIFAFFFIVSSAKIPSFFKLNDFPQAAAADLTYNINETSQPFGFLSKVFSAPPPVDISLRSQLSIPFMIFIVSTMFVVESFTYQSVTLLYFEYYSKKKTKQGKLKNDPIVQLSVTKQIIMTICSLFKLNLIQFIHYVISLGVSLFFLRSWTREEFKSKGYEKGRSILIQISFTHSYLSSPPPILPTQPPPTTSQPPSINPPTYTLDGSYRVSKTRQINTWSPFSHIDPASTRPPLPSDQTPLFNLSVPLFTIHPDSLFQKETEMFLQELYEDEEEQDHEDHQENSESDDEVSILKFTRDRSSEFNSAIFNAFFPDTTLPVKLNMLDRSGKSASVILANPHLILPSSFEEKINPTVPFSFQSFALRIQTASILAKDTPIPHVNTKAILRVAFGLMRVEDGFMKLVLDGMSELLRIRKPDELLSDRSKTPGVVQNEKSKQKKEEDHRKSEDEEKRRRKDIIRTFQRQQRSTRMVQALSMLDKLEIKLKRDVINPDWLRQHDTPSAIDEDSQTDTPVEVSSPSSNAGDTIVLGVYELFDLICTERRLMTQASLSRRRVLGQDDESGSNRSDSEIGSETLDPESSLEISRSSSMPLIPGLQRKHAASMSPPPSPLISSSSQLLDPLDNWDSDMVGRVPSPTNIKLSSLNHRSTSSLSPVIKSEEIPTVLHKPKPSSMSRTRSSSLYGLNPQHCPLNESSRVHAPSPVAQNHSGSVSFSLASRIRSPSPPSHPRNVNVLDDKPEMKIRNVWTFSSSSPLPESALALHKKSSLQYVLQHVGECLIVTLFIFSTLSIFAILIVFPIVRYVKRIGLVSTM</sequence>
<gene>
    <name evidence="3" type="ORF">BLNAU_4487</name>
</gene>
<reference evidence="3 4" key="1">
    <citation type="journal article" date="2022" name="bioRxiv">
        <title>Genomics of Preaxostyla Flagellates Illuminates Evolutionary Transitions and the Path Towards Mitochondrial Loss.</title>
        <authorList>
            <person name="Novak L.V.F."/>
            <person name="Treitli S.C."/>
            <person name="Pyrih J."/>
            <person name="Halakuc P."/>
            <person name="Pipaliya S.V."/>
            <person name="Vacek V."/>
            <person name="Brzon O."/>
            <person name="Soukal P."/>
            <person name="Eme L."/>
            <person name="Dacks J.B."/>
            <person name="Karnkowska A."/>
            <person name="Elias M."/>
            <person name="Hampl V."/>
        </authorList>
    </citation>
    <scope>NUCLEOTIDE SEQUENCE [LARGE SCALE GENOMIC DNA]</scope>
    <source>
        <strain evidence="3">NAU3</strain>
        <tissue evidence="3">Gut</tissue>
    </source>
</reference>
<feature type="compositionally biased region" description="Pro residues" evidence="1">
    <location>
        <begin position="375"/>
        <end position="393"/>
    </location>
</feature>